<dbReference type="InterPro" id="IPR054593">
    <property type="entry name" value="Beta-mannosidase-like_N2"/>
</dbReference>
<evidence type="ECO:0000256" key="8">
    <source>
        <dbReference type="ARBA" id="ARBA00023228"/>
    </source>
</evidence>
<evidence type="ECO:0000313" key="13">
    <source>
        <dbReference type="EMBL" id="EGV99429.1"/>
    </source>
</evidence>
<evidence type="ECO:0000313" key="14">
    <source>
        <dbReference type="Proteomes" id="UP000001075"/>
    </source>
</evidence>
<dbReference type="PANTHER" id="PTHR43730">
    <property type="entry name" value="BETA-MANNOSIDASE"/>
    <property type="match status" value="1"/>
</dbReference>
<name>G3IJ84_CRIGR</name>
<dbReference type="STRING" id="10029.G3IJ84"/>
<keyword evidence="5 11" id="KW-0732">Signal</keyword>
<keyword evidence="9" id="KW-0326">Glycosidase</keyword>
<dbReference type="GO" id="GO:0005764">
    <property type="term" value="C:lysosome"/>
    <property type="evidence" value="ECO:0007669"/>
    <property type="project" value="UniProtKB-SubCell"/>
</dbReference>
<dbReference type="EMBL" id="JH003226">
    <property type="protein sequence ID" value="EGV99429.1"/>
    <property type="molecule type" value="Genomic_DNA"/>
</dbReference>
<evidence type="ECO:0000256" key="6">
    <source>
        <dbReference type="ARBA" id="ARBA00022801"/>
    </source>
</evidence>
<keyword evidence="6" id="KW-0378">Hydrolase</keyword>
<dbReference type="Gene3D" id="2.60.120.260">
    <property type="entry name" value="Galactose-binding domain-like"/>
    <property type="match status" value="1"/>
</dbReference>
<organism evidence="13 14">
    <name type="scientific">Cricetulus griseus</name>
    <name type="common">Chinese hamster</name>
    <name type="synonym">Cricetulus barabensis griseus</name>
    <dbReference type="NCBI Taxonomy" id="10029"/>
    <lineage>
        <taxon>Eukaryota</taxon>
        <taxon>Metazoa</taxon>
        <taxon>Chordata</taxon>
        <taxon>Craniata</taxon>
        <taxon>Vertebrata</taxon>
        <taxon>Euteleostomi</taxon>
        <taxon>Mammalia</taxon>
        <taxon>Eutheria</taxon>
        <taxon>Euarchontoglires</taxon>
        <taxon>Glires</taxon>
        <taxon>Rodentia</taxon>
        <taxon>Myomorpha</taxon>
        <taxon>Muroidea</taxon>
        <taxon>Cricetidae</taxon>
        <taxon>Cricetinae</taxon>
        <taxon>Cricetulus</taxon>
    </lineage>
</organism>
<comment type="catalytic activity">
    <reaction evidence="1">
        <text>Hydrolysis of terminal, non-reducing beta-D-mannose residues in beta-D-mannosides.</text>
        <dbReference type="EC" id="3.2.1.25"/>
    </reaction>
</comment>
<dbReference type="FunFam" id="2.60.120.260:FF:000060">
    <property type="entry name" value="Probable beta-mannosidase"/>
    <property type="match status" value="1"/>
</dbReference>
<dbReference type="eggNOG" id="KOG2230">
    <property type="taxonomic scope" value="Eukaryota"/>
</dbReference>
<dbReference type="InterPro" id="IPR008979">
    <property type="entry name" value="Galactose-bd-like_sf"/>
</dbReference>
<dbReference type="PANTHER" id="PTHR43730:SF1">
    <property type="entry name" value="BETA-MANNOSIDASE"/>
    <property type="match status" value="1"/>
</dbReference>
<dbReference type="GO" id="GO:0006516">
    <property type="term" value="P:glycoprotein catabolic process"/>
    <property type="evidence" value="ECO:0007669"/>
    <property type="project" value="TreeGrafter"/>
</dbReference>
<sequence length="297" mass="33620">MHLHLLALLALCGAGCAVAGPSYSLQGSWWVSQGNGSLELPGTVPGCVYRALYQHGLIQDPYYRFNDLNYRWISLENWTYSKKFKIPFNVSNWQKVKLIFEGVDTVAEILLNNVTIGKTDNMFTGYSFDITKVVRDTNSLELRFQSAVQYAKLQSKAHTSYPVPPACPPKEQKGECHVNFIRKEQCSFSWDWGPSFPSQGIWKDVRIEAYNISHLNYLTFLPVYDNTSQEWTVEIEASFDVVSSKPVGGQVTVAIPQLQTLQTYNIKLQQRQKTVKLLVKISKVSDVTSGEMLDQCT</sequence>
<evidence type="ECO:0000259" key="12">
    <source>
        <dbReference type="Pfam" id="PF22666"/>
    </source>
</evidence>
<evidence type="ECO:0000256" key="1">
    <source>
        <dbReference type="ARBA" id="ARBA00000829"/>
    </source>
</evidence>
<reference evidence="14" key="1">
    <citation type="journal article" date="2011" name="Nat. Biotechnol.">
        <title>The genomic sequence of the Chinese hamster ovary (CHO)-K1 cell line.</title>
        <authorList>
            <person name="Xu X."/>
            <person name="Nagarajan H."/>
            <person name="Lewis N.E."/>
            <person name="Pan S."/>
            <person name="Cai Z."/>
            <person name="Liu X."/>
            <person name="Chen W."/>
            <person name="Xie M."/>
            <person name="Wang W."/>
            <person name="Hammond S."/>
            <person name="Andersen M.R."/>
            <person name="Neff N."/>
            <person name="Passarelli B."/>
            <person name="Koh W."/>
            <person name="Fan H.C."/>
            <person name="Wang J."/>
            <person name="Gui Y."/>
            <person name="Lee K.H."/>
            <person name="Betenbaugh M.J."/>
            <person name="Quake S.R."/>
            <person name="Famili I."/>
            <person name="Palsson B.O."/>
            <person name="Wang J."/>
        </authorList>
    </citation>
    <scope>NUCLEOTIDE SEQUENCE [LARGE SCALE GENOMIC DNA]</scope>
    <source>
        <strain evidence="14">CHO K1 cell line</strain>
    </source>
</reference>
<dbReference type="InterPro" id="IPR050887">
    <property type="entry name" value="Beta-mannosidase_GH2"/>
</dbReference>
<keyword evidence="7" id="KW-0325">Glycoprotein</keyword>
<feature type="domain" description="Beta-mannosidase-like galactose-binding" evidence="12">
    <location>
        <begin position="29"/>
        <end position="203"/>
    </location>
</feature>
<dbReference type="SUPFAM" id="SSF49785">
    <property type="entry name" value="Galactose-binding domain-like"/>
    <property type="match status" value="1"/>
</dbReference>
<keyword evidence="8" id="KW-0458">Lysosome</keyword>
<evidence type="ECO:0000256" key="9">
    <source>
        <dbReference type="ARBA" id="ARBA00023295"/>
    </source>
</evidence>
<evidence type="ECO:0000256" key="11">
    <source>
        <dbReference type="SAM" id="SignalP"/>
    </source>
</evidence>
<evidence type="ECO:0000256" key="4">
    <source>
        <dbReference type="ARBA" id="ARBA00012754"/>
    </source>
</evidence>
<protein>
    <recommendedName>
        <fullName evidence="4">beta-mannosidase</fullName>
        <ecNumber evidence="4">3.2.1.25</ecNumber>
    </recommendedName>
    <alternativeName>
        <fullName evidence="10">Mannanase</fullName>
    </alternativeName>
</protein>
<dbReference type="Pfam" id="PF22666">
    <property type="entry name" value="Glyco_hydro_2_N2"/>
    <property type="match status" value="1"/>
</dbReference>
<proteinExistence type="inferred from homology"/>
<gene>
    <name evidence="13" type="ORF">I79_023917</name>
</gene>
<dbReference type="GO" id="GO:0004567">
    <property type="term" value="F:beta-mannosidase activity"/>
    <property type="evidence" value="ECO:0007669"/>
    <property type="project" value="UniProtKB-EC"/>
</dbReference>
<evidence type="ECO:0000256" key="5">
    <source>
        <dbReference type="ARBA" id="ARBA00022729"/>
    </source>
</evidence>
<evidence type="ECO:0000256" key="3">
    <source>
        <dbReference type="ARBA" id="ARBA00007401"/>
    </source>
</evidence>
<evidence type="ECO:0000256" key="10">
    <source>
        <dbReference type="ARBA" id="ARBA00033445"/>
    </source>
</evidence>
<dbReference type="AlphaFoldDB" id="G3IJ84"/>
<dbReference type="EC" id="3.2.1.25" evidence="4"/>
<comment type="subcellular location">
    <subcellularLocation>
        <location evidence="2">Lysosome</location>
    </subcellularLocation>
</comment>
<dbReference type="InParanoid" id="G3IJ84"/>
<accession>G3IJ84</accession>
<dbReference type="PaxDb" id="10029-XP_007612011.1"/>
<evidence type="ECO:0000256" key="7">
    <source>
        <dbReference type="ARBA" id="ARBA00023180"/>
    </source>
</evidence>
<evidence type="ECO:0000256" key="2">
    <source>
        <dbReference type="ARBA" id="ARBA00004371"/>
    </source>
</evidence>
<feature type="signal peptide" evidence="11">
    <location>
        <begin position="1"/>
        <end position="19"/>
    </location>
</feature>
<feature type="chain" id="PRO_5003445323" description="beta-mannosidase" evidence="11">
    <location>
        <begin position="20"/>
        <end position="297"/>
    </location>
</feature>
<dbReference type="Proteomes" id="UP000001075">
    <property type="component" value="Unassembled WGS sequence"/>
</dbReference>
<comment type="similarity">
    <text evidence="3">Belongs to the glycosyl hydrolase 2 family.</text>
</comment>